<organism evidence="11 12">
    <name type="scientific">Salmo salar</name>
    <name type="common">Atlantic salmon</name>
    <dbReference type="NCBI Taxonomy" id="8030"/>
    <lineage>
        <taxon>Eukaryota</taxon>
        <taxon>Metazoa</taxon>
        <taxon>Chordata</taxon>
        <taxon>Craniata</taxon>
        <taxon>Vertebrata</taxon>
        <taxon>Euteleostomi</taxon>
        <taxon>Actinopterygii</taxon>
        <taxon>Neopterygii</taxon>
        <taxon>Teleostei</taxon>
        <taxon>Protacanthopterygii</taxon>
        <taxon>Salmoniformes</taxon>
        <taxon>Salmonidae</taxon>
        <taxon>Salmoninae</taxon>
        <taxon>Salmo</taxon>
    </lineage>
</organism>
<dbReference type="AlphaFoldDB" id="A0A1S3L6P0"/>
<evidence type="ECO:0000256" key="2">
    <source>
        <dbReference type="ARBA" id="ARBA00022723"/>
    </source>
</evidence>
<comment type="subcellular location">
    <subcellularLocation>
        <location evidence="1">Nucleus</location>
    </subcellularLocation>
</comment>
<name>A0A1S3L6P0_SALSA</name>
<evidence type="ECO:0000256" key="5">
    <source>
        <dbReference type="ARBA" id="ARBA00022833"/>
    </source>
</evidence>
<dbReference type="Gene3D" id="3.30.160.60">
    <property type="entry name" value="Classic Zinc Finger"/>
    <property type="match status" value="3"/>
</dbReference>
<dbReference type="PANTHER" id="PTHR23235">
    <property type="entry name" value="KRUEPPEL-LIKE TRANSCRIPTION FACTOR"/>
    <property type="match status" value="1"/>
</dbReference>
<dbReference type="Proteomes" id="UP001652741">
    <property type="component" value="Chromosome ssa12"/>
</dbReference>
<keyword evidence="2" id="KW-0479">Metal-binding</keyword>
<evidence type="ECO:0000256" key="8">
    <source>
        <dbReference type="PROSITE-ProRule" id="PRU00042"/>
    </source>
</evidence>
<feature type="domain" description="C2H2-type" evidence="10">
    <location>
        <begin position="114"/>
        <end position="141"/>
    </location>
</feature>
<dbReference type="FunFam" id="3.30.160.60:FF:000110">
    <property type="entry name" value="Zinc finger protein-like"/>
    <property type="match status" value="1"/>
</dbReference>
<feature type="region of interest" description="Disordered" evidence="9">
    <location>
        <begin position="47"/>
        <end position="116"/>
    </location>
</feature>
<dbReference type="PROSITE" id="PS00028">
    <property type="entry name" value="ZINC_FINGER_C2H2_1"/>
    <property type="match status" value="2"/>
</dbReference>
<dbReference type="InterPro" id="IPR036236">
    <property type="entry name" value="Znf_C2H2_sf"/>
</dbReference>
<dbReference type="SUPFAM" id="SSF57667">
    <property type="entry name" value="beta-beta-alpha zinc fingers"/>
    <property type="match status" value="1"/>
</dbReference>
<gene>
    <name evidence="12" type="primary">LOC106564776</name>
</gene>
<dbReference type="GO" id="GO:0000978">
    <property type="term" value="F:RNA polymerase II cis-regulatory region sequence-specific DNA binding"/>
    <property type="evidence" value="ECO:0007669"/>
    <property type="project" value="TreeGrafter"/>
</dbReference>
<evidence type="ECO:0000256" key="6">
    <source>
        <dbReference type="ARBA" id="ARBA00023125"/>
    </source>
</evidence>
<dbReference type="Pfam" id="PF00096">
    <property type="entry name" value="zf-C2H2"/>
    <property type="match status" value="1"/>
</dbReference>
<evidence type="ECO:0000256" key="7">
    <source>
        <dbReference type="ARBA" id="ARBA00023242"/>
    </source>
</evidence>
<feature type="compositionally biased region" description="Basic and acidic residues" evidence="9">
    <location>
        <begin position="78"/>
        <end position="107"/>
    </location>
</feature>
<accession>A0A1S3L6P0</accession>
<evidence type="ECO:0000256" key="9">
    <source>
        <dbReference type="SAM" id="MobiDB-lite"/>
    </source>
</evidence>
<evidence type="ECO:0000259" key="10">
    <source>
        <dbReference type="PROSITE" id="PS50157"/>
    </source>
</evidence>
<keyword evidence="4 8" id="KW-0863">Zinc-finger</keyword>
<keyword evidence="6" id="KW-0238">DNA-binding</keyword>
<dbReference type="InterPro" id="IPR046350">
    <property type="entry name" value="Cystatin_sf"/>
</dbReference>
<dbReference type="FunFam" id="3.30.160.60:FF:000902">
    <property type="entry name" value="Zinc finger protein 445"/>
    <property type="match status" value="1"/>
</dbReference>
<sequence length="319" mass="35743">MSSLSYFPPLLKKRMSTGQRDALVKKEKEEQAVTVKTFFEEFTMKEEEEAFRVKEEEENEEEGEMTVSLKEEEEGDKEETGDLNTRERPDSRSESGKSPSEEPDVKKPKPAKPHQCSHCGNSFTCLVDLKKHKSIHTGEKLYHCSQCGKRFSTSQSLQLHQRVHTGAKPYHCSDCGMKFALSDLNGAEMNAFCTILAALTMISCVLGDNSGQYSYGSDITEAANFAIAFHNRMNKYAFAYKVVDILSATPQIYPPARVKHTMTVKVGQTVCKNEANVNLADCSLQNSLDLKTMICHFVVLEVPHSAFPTPSYLLVDQCN</sequence>
<feature type="region of interest" description="Disordered" evidence="9">
    <location>
        <begin position="1"/>
        <end position="30"/>
    </location>
</feature>
<dbReference type="CDD" id="cd00042">
    <property type="entry name" value="CY"/>
    <property type="match status" value="1"/>
</dbReference>
<keyword evidence="7" id="KW-0539">Nucleus</keyword>
<dbReference type="GO" id="GO:0000981">
    <property type="term" value="F:DNA-binding transcription factor activity, RNA polymerase II-specific"/>
    <property type="evidence" value="ECO:0007669"/>
    <property type="project" value="TreeGrafter"/>
</dbReference>
<evidence type="ECO:0000256" key="4">
    <source>
        <dbReference type="ARBA" id="ARBA00022771"/>
    </source>
</evidence>
<evidence type="ECO:0000256" key="3">
    <source>
        <dbReference type="ARBA" id="ARBA00022737"/>
    </source>
</evidence>
<reference evidence="12" key="1">
    <citation type="submission" date="2025-08" db="UniProtKB">
        <authorList>
            <consortium name="RefSeq"/>
        </authorList>
    </citation>
    <scope>IDENTIFICATION</scope>
</reference>
<dbReference type="GO" id="GO:0005634">
    <property type="term" value="C:nucleus"/>
    <property type="evidence" value="ECO:0007669"/>
    <property type="project" value="UniProtKB-SubCell"/>
</dbReference>
<dbReference type="SMART" id="SM00355">
    <property type="entry name" value="ZnF_C2H2"/>
    <property type="match status" value="2"/>
</dbReference>
<keyword evidence="5" id="KW-0862">Zinc</keyword>
<keyword evidence="3" id="KW-0677">Repeat</keyword>
<dbReference type="InterPro" id="IPR000010">
    <property type="entry name" value="Cystatin_dom"/>
</dbReference>
<evidence type="ECO:0000313" key="12">
    <source>
        <dbReference type="RefSeq" id="XP_013986613.1"/>
    </source>
</evidence>
<dbReference type="OrthoDB" id="1908104at2759"/>
<dbReference type="PROSITE" id="PS50157">
    <property type="entry name" value="ZINC_FINGER_C2H2_2"/>
    <property type="match status" value="2"/>
</dbReference>
<dbReference type="PANTHER" id="PTHR23235:SF142">
    <property type="entry name" value="ZINC FINGER PROTEIN 384"/>
    <property type="match status" value="1"/>
</dbReference>
<keyword evidence="11" id="KW-1185">Reference proteome</keyword>
<dbReference type="InterPro" id="IPR013087">
    <property type="entry name" value="Znf_C2H2_type"/>
</dbReference>
<feature type="domain" description="C2H2-type" evidence="10">
    <location>
        <begin position="142"/>
        <end position="169"/>
    </location>
</feature>
<proteinExistence type="predicted"/>
<dbReference type="SUPFAM" id="SSF54403">
    <property type="entry name" value="Cystatin/monellin"/>
    <property type="match status" value="1"/>
</dbReference>
<dbReference type="Gene3D" id="3.10.450.10">
    <property type="match status" value="1"/>
</dbReference>
<dbReference type="RefSeq" id="XP_013986613.1">
    <property type="nucleotide sequence ID" value="XM_014131138.2"/>
</dbReference>
<protein>
    <submittedName>
        <fullName evidence="12">Zinc finger protein with KRAB and SCAN domains 1 isoform X1</fullName>
    </submittedName>
</protein>
<evidence type="ECO:0000313" key="11">
    <source>
        <dbReference type="Proteomes" id="UP001652741"/>
    </source>
</evidence>
<evidence type="ECO:0000256" key="1">
    <source>
        <dbReference type="ARBA" id="ARBA00004123"/>
    </source>
</evidence>
<dbReference type="GO" id="GO:0008270">
    <property type="term" value="F:zinc ion binding"/>
    <property type="evidence" value="ECO:0007669"/>
    <property type="project" value="UniProtKB-KW"/>
</dbReference>
<dbReference type="GeneID" id="106564776"/>
<dbReference type="GO" id="GO:0004869">
    <property type="term" value="F:cysteine-type endopeptidase inhibitor activity"/>
    <property type="evidence" value="ECO:0007669"/>
    <property type="project" value="InterPro"/>
</dbReference>